<feature type="compositionally biased region" description="Basic and acidic residues" evidence="1">
    <location>
        <begin position="185"/>
        <end position="199"/>
    </location>
</feature>
<keyword evidence="2" id="KW-0472">Membrane</keyword>
<name>A0A6J4ITW4_9CHLR</name>
<feature type="transmembrane region" description="Helical" evidence="2">
    <location>
        <begin position="117"/>
        <end position="136"/>
    </location>
</feature>
<evidence type="ECO:0000256" key="2">
    <source>
        <dbReference type="SAM" id="Phobius"/>
    </source>
</evidence>
<dbReference type="InterPro" id="IPR005134">
    <property type="entry name" value="UPF0114"/>
</dbReference>
<evidence type="ECO:0008006" key="4">
    <source>
        <dbReference type="Google" id="ProtNLM"/>
    </source>
</evidence>
<feature type="transmembrane region" description="Helical" evidence="2">
    <location>
        <begin position="142"/>
        <end position="163"/>
    </location>
</feature>
<feature type="region of interest" description="Disordered" evidence="1">
    <location>
        <begin position="185"/>
        <end position="210"/>
    </location>
</feature>
<dbReference type="PIRSF" id="PIRSF026509">
    <property type="entry name" value="UCP026509"/>
    <property type="match status" value="1"/>
</dbReference>
<proteinExistence type="predicted"/>
<feature type="transmembrane region" description="Helical" evidence="2">
    <location>
        <begin position="22"/>
        <end position="51"/>
    </location>
</feature>
<organism evidence="3">
    <name type="scientific">uncultured Chloroflexota bacterium</name>
    <dbReference type="NCBI Taxonomy" id="166587"/>
    <lineage>
        <taxon>Bacteria</taxon>
        <taxon>Bacillati</taxon>
        <taxon>Chloroflexota</taxon>
        <taxon>environmental samples</taxon>
    </lineage>
</organism>
<keyword evidence="2" id="KW-1133">Transmembrane helix</keyword>
<dbReference type="PANTHER" id="PTHR31721">
    <property type="entry name" value="OS06G0710300 PROTEIN"/>
    <property type="match status" value="1"/>
</dbReference>
<dbReference type="EMBL" id="CADCTC010000149">
    <property type="protein sequence ID" value="CAA9259079.1"/>
    <property type="molecule type" value="Genomic_DNA"/>
</dbReference>
<sequence length="210" mass="22873">MDQDHRPHAPAPFAQAIGRTRYMVLLAVAAVLLVSAALFVVGALQALAAIWHTVQAGLRGETSSVGLTIEFLEIVSSMLKAVVFYLVGIGLYSLFIAPLNLTAALGVESFGDLESRIVSVVIVILAVTFLEHFIAWKDPAELVQFGGTMAVVVASLVLFQFHASRTRHEQKRFDALTEARAQRELFENDTQQREIRPEEQAAASDQTPSG</sequence>
<feature type="transmembrane region" description="Helical" evidence="2">
    <location>
        <begin position="82"/>
        <end position="105"/>
    </location>
</feature>
<protein>
    <recommendedName>
        <fullName evidence="4">YqhA family protein</fullName>
    </recommendedName>
</protein>
<evidence type="ECO:0000256" key="1">
    <source>
        <dbReference type="SAM" id="MobiDB-lite"/>
    </source>
</evidence>
<accession>A0A6J4ITW4</accession>
<evidence type="ECO:0000313" key="3">
    <source>
        <dbReference type="EMBL" id="CAA9259079.1"/>
    </source>
</evidence>
<gene>
    <name evidence="3" type="ORF">AVDCRST_MAG77-2589</name>
</gene>
<dbReference type="Pfam" id="PF03350">
    <property type="entry name" value="UPF0114"/>
    <property type="match status" value="1"/>
</dbReference>
<dbReference type="AlphaFoldDB" id="A0A6J4ITW4"/>
<dbReference type="PANTHER" id="PTHR31721:SF4">
    <property type="entry name" value="OS06G0710300 PROTEIN"/>
    <property type="match status" value="1"/>
</dbReference>
<reference evidence="3" key="1">
    <citation type="submission" date="2020-02" db="EMBL/GenBank/DDBJ databases">
        <authorList>
            <person name="Meier V. D."/>
        </authorList>
    </citation>
    <scope>NUCLEOTIDE SEQUENCE</scope>
    <source>
        <strain evidence="3">AVDCRST_MAG77</strain>
    </source>
</reference>
<keyword evidence="2" id="KW-0812">Transmembrane</keyword>